<dbReference type="HOGENOM" id="CLU_127467_0_0_2"/>
<dbReference type="EMBL" id="JH597768">
    <property type="protein sequence ID" value="EHP69511.1"/>
    <property type="molecule type" value="Genomic_DNA"/>
</dbReference>
<dbReference type="Proteomes" id="UP000003980">
    <property type="component" value="Unassembled WGS sequence"/>
</dbReference>
<keyword evidence="2" id="KW-1185">Reference proteome</keyword>
<organism evidence="1 2">
    <name type="scientific">Metallosphaera yellowstonensis MK1</name>
    <dbReference type="NCBI Taxonomy" id="671065"/>
    <lineage>
        <taxon>Archaea</taxon>
        <taxon>Thermoproteota</taxon>
        <taxon>Thermoprotei</taxon>
        <taxon>Sulfolobales</taxon>
        <taxon>Sulfolobaceae</taxon>
        <taxon>Metallosphaera</taxon>
    </lineage>
</organism>
<evidence type="ECO:0000313" key="1">
    <source>
        <dbReference type="EMBL" id="EHP69511.1"/>
    </source>
</evidence>
<dbReference type="AlphaFoldDB" id="H2C6T4"/>
<dbReference type="STRING" id="671065.MetMK1DRAFT_00022770"/>
<evidence type="ECO:0000313" key="2">
    <source>
        <dbReference type="Proteomes" id="UP000003980"/>
    </source>
</evidence>
<sequence length="135" mass="15420">MKELIDASLYSLRDKVFMFPHGLPRQLHSKVLLGAFPIASIGLPILLKRNTYLPLLPLGPYLVDHCQNKLNLPDRLSQKLLYGKKIKVRETYSFEDALLVDNSNEFLAFLRLRLVSKGTEIIPVLDIGWYLREGG</sequence>
<accession>H2C6T4</accession>
<name>H2C6T4_9CREN</name>
<dbReference type="eggNOG" id="arCOG00993">
    <property type="taxonomic scope" value="Archaea"/>
</dbReference>
<protein>
    <submittedName>
        <fullName evidence="1">Uncharacterized protein</fullName>
    </submittedName>
</protein>
<proteinExistence type="predicted"/>
<gene>
    <name evidence="1" type="ORF">MetMK1DRAFT_00022770</name>
</gene>
<reference evidence="1 2" key="1">
    <citation type="submission" date="2012-01" db="EMBL/GenBank/DDBJ databases">
        <title>Improved High-Quality Draft sequence of Metallosphaera yellowstonensis MK1.</title>
        <authorList>
            <consortium name="US DOE Joint Genome Institute"/>
            <person name="Lucas S."/>
            <person name="Han J."/>
            <person name="Cheng J.-F."/>
            <person name="Goodwin L."/>
            <person name="Pitluck S."/>
            <person name="Peters L."/>
            <person name="Teshima H."/>
            <person name="Detter J.C."/>
            <person name="Han C."/>
            <person name="Tapia R."/>
            <person name="Land M."/>
            <person name="Hauser L."/>
            <person name="Kyrpides N."/>
            <person name="Kozubal M."/>
            <person name="Macur R.E."/>
            <person name="Jay Z."/>
            <person name="Inskeep W."/>
            <person name="Woyke T."/>
        </authorList>
    </citation>
    <scope>NUCLEOTIDE SEQUENCE [LARGE SCALE GENOMIC DNA]</scope>
    <source>
        <strain evidence="1 2">MK1</strain>
    </source>
</reference>